<dbReference type="InterPro" id="IPR021514">
    <property type="entry name" value="DUF3176"/>
</dbReference>
<evidence type="ECO:0000256" key="1">
    <source>
        <dbReference type="SAM" id="MobiDB-lite"/>
    </source>
</evidence>
<keyword evidence="2" id="KW-0472">Membrane</keyword>
<proteinExistence type="predicted"/>
<gene>
    <name evidence="3" type="ORF">QBC34DRAFT_455785</name>
</gene>
<reference evidence="3" key="2">
    <citation type="submission" date="2023-05" db="EMBL/GenBank/DDBJ databases">
        <authorList>
            <consortium name="Lawrence Berkeley National Laboratory"/>
            <person name="Steindorff A."/>
            <person name="Hensen N."/>
            <person name="Bonometti L."/>
            <person name="Westerberg I."/>
            <person name="Brannstrom I.O."/>
            <person name="Guillou S."/>
            <person name="Cros-Aarteil S."/>
            <person name="Calhoun S."/>
            <person name="Haridas S."/>
            <person name="Kuo A."/>
            <person name="Mondo S."/>
            <person name="Pangilinan J."/>
            <person name="Riley R."/>
            <person name="Labutti K."/>
            <person name="Andreopoulos B."/>
            <person name="Lipzen A."/>
            <person name="Chen C."/>
            <person name="Yanf M."/>
            <person name="Daum C."/>
            <person name="Ng V."/>
            <person name="Clum A."/>
            <person name="Ohm R."/>
            <person name="Martin F."/>
            <person name="Silar P."/>
            <person name="Natvig D."/>
            <person name="Lalanne C."/>
            <person name="Gautier V."/>
            <person name="Ament-Velasquez S.L."/>
            <person name="Kruys A."/>
            <person name="Hutchinson M.I."/>
            <person name="Powell A.J."/>
            <person name="Barry K."/>
            <person name="Miller A.N."/>
            <person name="Grigoriev I.V."/>
            <person name="Debuchy R."/>
            <person name="Gladieux P."/>
            <person name="Thoren M.H."/>
            <person name="Johannesson H."/>
        </authorList>
    </citation>
    <scope>NUCLEOTIDE SEQUENCE</scope>
    <source>
        <strain evidence="3">PSN243</strain>
    </source>
</reference>
<keyword evidence="2" id="KW-0812">Transmembrane</keyword>
<dbReference type="PANTHER" id="PTHR35394:SF5">
    <property type="entry name" value="DUF3176 DOMAIN-CONTAINING PROTEIN"/>
    <property type="match status" value="1"/>
</dbReference>
<keyword evidence="2" id="KW-1133">Transmembrane helix</keyword>
<dbReference type="EMBL" id="MU865923">
    <property type="protein sequence ID" value="KAK4452756.1"/>
    <property type="molecule type" value="Genomic_DNA"/>
</dbReference>
<feature type="region of interest" description="Disordered" evidence="1">
    <location>
        <begin position="1"/>
        <end position="20"/>
    </location>
</feature>
<protein>
    <submittedName>
        <fullName evidence="3">Uncharacterized protein</fullName>
    </submittedName>
</protein>
<evidence type="ECO:0000313" key="3">
    <source>
        <dbReference type="EMBL" id="KAK4452756.1"/>
    </source>
</evidence>
<keyword evidence="4" id="KW-1185">Reference proteome</keyword>
<evidence type="ECO:0000313" key="4">
    <source>
        <dbReference type="Proteomes" id="UP001321760"/>
    </source>
</evidence>
<dbReference type="Proteomes" id="UP001321760">
    <property type="component" value="Unassembled WGS sequence"/>
</dbReference>
<sequence>MASRDVCKSPTPESGQLSDVAEYPALTSLDEHDRLLVSPPPTSGPLPSSTQYTLPVPDETTEPECEVRNSDTEEFWLSVWKWDLAALLLALGILVAIRILLSYYDGKQVPQWPLGINLNSLVAILTTLFRALVLVFVAEAISQLKWEWFRQPRPLYDFDRFDAASRGAWGSAVVLLRGIKPHNGLAAICAFLTVVSLGVGPIAQQAINVTTCQFDILDAVSTVQTARSFSSADSILSVVPGALPQELRLRPKVLAVVLNALMAEANNATVPLSCPTGNCTFNDPYASLAMCRRCEDVTSLVRPDCGSQYQNDWWAGWSLPGGLHLGGHPERFTGKEGALLNTSTDDDGESFTIFAFSNTDWRDQYEPEKGESPLWVPAHQEFVCPGDETNLDRFEWRIRNTSTRGIAKYSMVAARCSFYPCVRHYKAEVRQSILLETQIASAGGPGEGGYAEYGGDFVYIGGASPPPDTVIPVSPCTVDGAHYTLQNISLASVSPNHTISFNRSGERITLPNDCAAVMTGQLVDGLQGSLRGALTGSCSPSDRVSHRPSHIKCDGGGEEGAWWLSALFNN</sequence>
<dbReference type="Pfam" id="PF11374">
    <property type="entry name" value="DUF3176"/>
    <property type="match status" value="1"/>
</dbReference>
<name>A0AAV9GWI4_9PEZI</name>
<organism evidence="3 4">
    <name type="scientific">Podospora aff. communis PSN243</name>
    <dbReference type="NCBI Taxonomy" id="3040156"/>
    <lineage>
        <taxon>Eukaryota</taxon>
        <taxon>Fungi</taxon>
        <taxon>Dikarya</taxon>
        <taxon>Ascomycota</taxon>
        <taxon>Pezizomycotina</taxon>
        <taxon>Sordariomycetes</taxon>
        <taxon>Sordariomycetidae</taxon>
        <taxon>Sordariales</taxon>
        <taxon>Podosporaceae</taxon>
        <taxon>Podospora</taxon>
    </lineage>
</organism>
<evidence type="ECO:0000256" key="2">
    <source>
        <dbReference type="SAM" id="Phobius"/>
    </source>
</evidence>
<feature type="transmembrane region" description="Helical" evidence="2">
    <location>
        <begin position="116"/>
        <end position="141"/>
    </location>
</feature>
<dbReference type="AlphaFoldDB" id="A0AAV9GWI4"/>
<feature type="transmembrane region" description="Helical" evidence="2">
    <location>
        <begin position="185"/>
        <end position="203"/>
    </location>
</feature>
<reference evidence="3" key="1">
    <citation type="journal article" date="2023" name="Mol. Phylogenet. Evol.">
        <title>Genome-scale phylogeny and comparative genomics of the fungal order Sordariales.</title>
        <authorList>
            <person name="Hensen N."/>
            <person name="Bonometti L."/>
            <person name="Westerberg I."/>
            <person name="Brannstrom I.O."/>
            <person name="Guillou S."/>
            <person name="Cros-Aarteil S."/>
            <person name="Calhoun S."/>
            <person name="Haridas S."/>
            <person name="Kuo A."/>
            <person name="Mondo S."/>
            <person name="Pangilinan J."/>
            <person name="Riley R."/>
            <person name="LaButti K."/>
            <person name="Andreopoulos B."/>
            <person name="Lipzen A."/>
            <person name="Chen C."/>
            <person name="Yan M."/>
            <person name="Daum C."/>
            <person name="Ng V."/>
            <person name="Clum A."/>
            <person name="Steindorff A."/>
            <person name="Ohm R.A."/>
            <person name="Martin F."/>
            <person name="Silar P."/>
            <person name="Natvig D.O."/>
            <person name="Lalanne C."/>
            <person name="Gautier V."/>
            <person name="Ament-Velasquez S.L."/>
            <person name="Kruys A."/>
            <person name="Hutchinson M.I."/>
            <person name="Powell A.J."/>
            <person name="Barry K."/>
            <person name="Miller A.N."/>
            <person name="Grigoriev I.V."/>
            <person name="Debuchy R."/>
            <person name="Gladieux P."/>
            <person name="Hiltunen Thoren M."/>
            <person name="Johannesson H."/>
        </authorList>
    </citation>
    <scope>NUCLEOTIDE SEQUENCE</scope>
    <source>
        <strain evidence="3">PSN243</strain>
    </source>
</reference>
<feature type="region of interest" description="Disordered" evidence="1">
    <location>
        <begin position="34"/>
        <end position="63"/>
    </location>
</feature>
<dbReference type="PANTHER" id="PTHR35394">
    <property type="entry name" value="DUF3176 DOMAIN-CONTAINING PROTEIN"/>
    <property type="match status" value="1"/>
</dbReference>
<accession>A0AAV9GWI4</accession>
<comment type="caution">
    <text evidence="3">The sequence shown here is derived from an EMBL/GenBank/DDBJ whole genome shotgun (WGS) entry which is preliminary data.</text>
</comment>
<feature type="transmembrane region" description="Helical" evidence="2">
    <location>
        <begin position="84"/>
        <end position="104"/>
    </location>
</feature>